<dbReference type="SUPFAM" id="SSF52540">
    <property type="entry name" value="P-loop containing nucleoside triphosphate hydrolases"/>
    <property type="match status" value="1"/>
</dbReference>
<evidence type="ECO:0000256" key="4">
    <source>
        <dbReference type="ARBA" id="ARBA00022553"/>
    </source>
</evidence>
<dbReference type="Pfam" id="PF21521">
    <property type="entry name" value="MYO6_lever"/>
    <property type="match status" value="1"/>
</dbReference>
<evidence type="ECO:0000256" key="3">
    <source>
        <dbReference type="ARBA" id="ARBA00022490"/>
    </source>
</evidence>
<dbReference type="CDD" id="cd21958">
    <property type="entry name" value="MyUb_Myo6"/>
    <property type="match status" value="1"/>
</dbReference>
<comment type="subcellular location">
    <subcellularLocation>
        <location evidence="1">Cytoplasm</location>
    </subcellularLocation>
</comment>
<feature type="compositionally biased region" description="Basic and acidic residues" evidence="13">
    <location>
        <begin position="1010"/>
        <end position="1060"/>
    </location>
</feature>
<keyword evidence="12" id="KW-0175">Coiled coil</keyword>
<dbReference type="InterPro" id="IPR032412">
    <property type="entry name" value="Myosin-VI_CBD"/>
</dbReference>
<keyword evidence="16" id="KW-1185">Reference proteome</keyword>
<dbReference type="GO" id="GO:0030048">
    <property type="term" value="P:actin filament-based movement"/>
    <property type="evidence" value="ECO:0007669"/>
    <property type="project" value="TreeGrafter"/>
</dbReference>
<feature type="coiled-coil region" evidence="12">
    <location>
        <begin position="919"/>
        <end position="953"/>
    </location>
</feature>
<dbReference type="InterPro" id="IPR049016">
    <property type="entry name" value="MYO6_lever"/>
</dbReference>
<dbReference type="GO" id="GO:0007015">
    <property type="term" value="P:actin filament organization"/>
    <property type="evidence" value="ECO:0007669"/>
    <property type="project" value="TreeGrafter"/>
</dbReference>
<feature type="domain" description="Myosin motor" evidence="14">
    <location>
        <begin position="126"/>
        <end position="847"/>
    </location>
</feature>
<comment type="similarity">
    <text evidence="2 11">Belongs to the TRAFAC class myosin-kinesin ATPase superfamily. Myosin family.</text>
</comment>
<dbReference type="GO" id="GO:0000146">
    <property type="term" value="F:microfilament motor activity"/>
    <property type="evidence" value="ECO:0007669"/>
    <property type="project" value="TreeGrafter"/>
</dbReference>
<dbReference type="InterPro" id="IPR036114">
    <property type="entry name" value="MYSc_Myo6"/>
</dbReference>
<keyword evidence="8 11" id="KW-0518">Myosin</keyword>
<organism evidence="15 16">
    <name type="scientific">Petrolisthes cinctipes</name>
    <name type="common">Flat porcelain crab</name>
    <dbReference type="NCBI Taxonomy" id="88211"/>
    <lineage>
        <taxon>Eukaryota</taxon>
        <taxon>Metazoa</taxon>
        <taxon>Ecdysozoa</taxon>
        <taxon>Arthropoda</taxon>
        <taxon>Crustacea</taxon>
        <taxon>Multicrustacea</taxon>
        <taxon>Malacostraca</taxon>
        <taxon>Eumalacostraca</taxon>
        <taxon>Eucarida</taxon>
        <taxon>Decapoda</taxon>
        <taxon>Pleocyemata</taxon>
        <taxon>Anomura</taxon>
        <taxon>Galatheoidea</taxon>
        <taxon>Porcellanidae</taxon>
        <taxon>Petrolisthes</taxon>
    </lineage>
</organism>
<name>A0AAE1KJN6_PETCI</name>
<evidence type="ECO:0000256" key="7">
    <source>
        <dbReference type="ARBA" id="ARBA00022860"/>
    </source>
</evidence>
<dbReference type="Gene3D" id="6.10.220.10">
    <property type="match status" value="1"/>
</dbReference>
<evidence type="ECO:0000256" key="13">
    <source>
        <dbReference type="SAM" id="MobiDB-lite"/>
    </source>
</evidence>
<feature type="region of interest" description="Actin-binding" evidence="11">
    <location>
        <begin position="727"/>
        <end position="749"/>
    </location>
</feature>
<proteinExistence type="inferred from homology"/>
<keyword evidence="6 11" id="KW-0067">ATP-binding</keyword>
<dbReference type="GO" id="GO:0005886">
    <property type="term" value="C:plasma membrane"/>
    <property type="evidence" value="ECO:0007669"/>
    <property type="project" value="TreeGrafter"/>
</dbReference>
<dbReference type="GO" id="GO:0048731">
    <property type="term" value="P:system development"/>
    <property type="evidence" value="ECO:0007669"/>
    <property type="project" value="UniProtKB-ARBA"/>
</dbReference>
<dbReference type="CDD" id="cd21759">
    <property type="entry name" value="CBD_MYO6-like"/>
    <property type="match status" value="1"/>
</dbReference>
<accession>A0AAE1KJN6</accession>
<dbReference type="Gene3D" id="1.20.120.720">
    <property type="entry name" value="Myosin VI head, motor domain, U50 subdomain"/>
    <property type="match status" value="1"/>
</dbReference>
<keyword evidence="9 11" id="KW-0505">Motor protein</keyword>
<evidence type="ECO:0000256" key="12">
    <source>
        <dbReference type="SAM" id="Coils"/>
    </source>
</evidence>
<dbReference type="GO" id="GO:0009888">
    <property type="term" value="P:tissue development"/>
    <property type="evidence" value="ECO:0007669"/>
    <property type="project" value="UniProtKB-ARBA"/>
</dbReference>
<gene>
    <name evidence="15" type="ORF">Pcinc_020512</name>
</gene>
<feature type="binding site" evidence="11">
    <location>
        <begin position="220"/>
        <end position="227"/>
    </location>
    <ligand>
        <name>ATP</name>
        <dbReference type="ChEBI" id="CHEBI:30616"/>
    </ligand>
</feature>
<dbReference type="PRINTS" id="PR00193">
    <property type="entry name" value="MYOSINHEAVY"/>
</dbReference>
<feature type="region of interest" description="Disordered" evidence="13">
    <location>
        <begin position="1010"/>
        <end position="1062"/>
    </location>
</feature>
<evidence type="ECO:0000313" key="16">
    <source>
        <dbReference type="Proteomes" id="UP001286313"/>
    </source>
</evidence>
<dbReference type="Gene3D" id="3.30.70.1590">
    <property type="match status" value="1"/>
</dbReference>
<comment type="caution">
    <text evidence="15">The sequence shown here is derived from an EMBL/GenBank/DDBJ whole genome shotgun (WGS) entry which is preliminary data.</text>
</comment>
<dbReference type="FunFam" id="3.30.70.1590:FF:000002">
    <property type="entry name" value="unconventional myosin-VI isoform X1"/>
    <property type="match status" value="1"/>
</dbReference>
<dbReference type="Pfam" id="PF00063">
    <property type="entry name" value="Myosin_head"/>
    <property type="match status" value="1"/>
</dbReference>
<evidence type="ECO:0000256" key="5">
    <source>
        <dbReference type="ARBA" id="ARBA00022741"/>
    </source>
</evidence>
<feature type="region of interest" description="Disordered" evidence="13">
    <location>
        <begin position="1189"/>
        <end position="1210"/>
    </location>
</feature>
<feature type="region of interest" description="Disordered" evidence="13">
    <location>
        <begin position="1"/>
        <end position="60"/>
    </location>
</feature>
<dbReference type="FunFam" id="1.20.58.530:FF:000006">
    <property type="entry name" value="Putative unconventional myosin-VI"/>
    <property type="match status" value="1"/>
</dbReference>
<dbReference type="GO" id="GO:0051015">
    <property type="term" value="F:actin filament binding"/>
    <property type="evidence" value="ECO:0007669"/>
    <property type="project" value="InterPro"/>
</dbReference>
<evidence type="ECO:0000313" key="15">
    <source>
        <dbReference type="EMBL" id="KAK3874553.1"/>
    </source>
</evidence>
<dbReference type="InterPro" id="IPR001609">
    <property type="entry name" value="Myosin_head_motor_dom-like"/>
</dbReference>
<keyword evidence="4" id="KW-0597">Phosphoprotein</keyword>
<dbReference type="PANTHER" id="PTHR13140:SF745">
    <property type="entry name" value="UNCONVENTIONAL MYOSIN-VI"/>
    <property type="match status" value="1"/>
</dbReference>
<dbReference type="InterPro" id="IPR036961">
    <property type="entry name" value="Kinesin_motor_dom_sf"/>
</dbReference>
<dbReference type="SMART" id="SM00242">
    <property type="entry name" value="MYSc"/>
    <property type="match status" value="1"/>
</dbReference>
<dbReference type="Gene3D" id="1.20.58.530">
    <property type="match status" value="1"/>
</dbReference>
<dbReference type="FunFam" id="1.10.10.820:FF:000001">
    <property type="entry name" value="Myosin heavy chain"/>
    <property type="match status" value="1"/>
</dbReference>
<dbReference type="InterPro" id="IPR008989">
    <property type="entry name" value="Myosin_S1_N"/>
</dbReference>
<dbReference type="FunFam" id="3.40.850.10:FF:000018">
    <property type="entry name" value="unconventional myosin-VI isoform X1"/>
    <property type="match status" value="1"/>
</dbReference>
<evidence type="ECO:0000256" key="9">
    <source>
        <dbReference type="ARBA" id="ARBA00023175"/>
    </source>
</evidence>
<sequence>MEEGGERRSWRDGKGKRGGREVGGMEGVEEERREVRGMEEGREEGRGEVGGMEGSGEEGRREIRTIKEGMEGTQKVWVSDQTHGFLLGQITDLSSEGVVIQPVAPGAKPITADYDRVYPAEEDDAKDVDDNCALMYLNEATLLNNVRLRYNRDKIYTYVANILIAVNPYIDIPKLYSLDTIKKYQGKSLGQMPPHVFAVADKAFRDMKVLKQSQSIIVSGESGAGKTESTKYILRYLCESWGAKLGHLEAKILDANPVLESFGNAKTTRNNNSSRFGKFIEIHFNERHSVVGGFISHYLLEKSRIVLQGPHERNYHIFYQLCAGAPDKLRQQLKLGTPDQYNYLRKGCTQYFCGRDTEKSLPADRKSSSHQKKGPLKDPILDDMRDFTTVDKALTNFGLSDSERLAVYTTVAAVLHLGNISFEDNPDDSKGGCMISTGSDGSLKTAAALMGVDPTELNQALLSRVMQTSKGGLKGTVIMVPLKTYEASGARDALAKAMYSKLFDYIVHRINQSIPFSSSSYYIGILDIAGFEYFPVNSFEQFCINYCNEKLQMFFNERILKDEQALYEKEGLGVRKISYVDNQDCIDLIEARGYGIISLLDEESKLPKSSHTHFTAAVHNNHNNHFRLALPRKSKLRDHREIRDDEGFLIRHFAGAVCYQTDYTLILSSQAQFLEKNNDALHASLEALVQEAQNRFIQALFAASGESQSSRGKLSFISVASKFKTQLQELMDKLSSTGTNFIRCIKPNVKMVDHQFEGGPILSQLQCSGMTSVLELMQQGFPSRAPFHDLYAMYTRYLPAELARLDPRLFCKSLFKALGLDEKDFKFGLTKVFFRPGKFAEFDQMMKSDPENLQLLVSKVKKWLLQSRWKKAQWCALSVIKLKNKILFRREQLIIIQKNVKMYSAWKKYRPRYMGVIKIKGLQGQLQQMMSIVQQLKKEKESSLAEVNKLEAAMDGTIKKIRTTSMTREQIERENNNLVSALNTELSVLHKKLMQQKNAEEQERLRHIQEEMEKERMKKEEEERKRREDEENRRKKTELEARRKQEEEMRRRQEEEDRMAAEQLQAQLEKEAQESEHLAQFEEQERRDHELALRLASETNSAVEDIAPSLKRSTLVEKQRQEAANKKYDLSKWKYAELRDTINTSCDLELLEACRSEFHRRLKVYHAWKAKNKKRTTMDENQRAPKSVLDAAKAQPPRAAPKAAPPGAAATNTQRYFRIPFVRPSDQHRGDNQQKGWWYAHFDGDWIARQMELHPDKPPILLVAGLDDMQMCELSLEETGLTRKRGAEILEHEYNKEWTRHGGRDYKRSSSRRR</sequence>
<evidence type="ECO:0000256" key="6">
    <source>
        <dbReference type="ARBA" id="ARBA00022840"/>
    </source>
</evidence>
<evidence type="ECO:0000256" key="11">
    <source>
        <dbReference type="PROSITE-ProRule" id="PRU00782"/>
    </source>
</evidence>
<dbReference type="Gene3D" id="2.30.30.360">
    <property type="entry name" value="Myosin S1 fragment, N-terminal"/>
    <property type="match status" value="1"/>
</dbReference>
<protein>
    <recommendedName>
        <fullName evidence="14">Myosin motor domain-containing protein</fullName>
    </recommendedName>
</protein>
<evidence type="ECO:0000256" key="8">
    <source>
        <dbReference type="ARBA" id="ARBA00023123"/>
    </source>
</evidence>
<dbReference type="GO" id="GO:0030139">
    <property type="term" value="C:endocytic vesicle"/>
    <property type="evidence" value="ECO:0007669"/>
    <property type="project" value="TreeGrafter"/>
</dbReference>
<keyword evidence="5 11" id="KW-0547">Nucleotide-binding</keyword>
<dbReference type="CDD" id="cd01382">
    <property type="entry name" value="MYSc_Myo6"/>
    <property type="match status" value="1"/>
</dbReference>
<dbReference type="Gene3D" id="1.10.10.820">
    <property type="match status" value="1"/>
</dbReference>
<feature type="region of interest" description="Disordered" evidence="13">
    <location>
        <begin position="1067"/>
        <end position="1086"/>
    </location>
</feature>
<keyword evidence="3" id="KW-0963">Cytoplasm</keyword>
<feature type="compositionally biased region" description="Basic and acidic residues" evidence="13">
    <location>
        <begin position="30"/>
        <end position="47"/>
    </location>
</feature>
<evidence type="ECO:0000259" key="14">
    <source>
        <dbReference type="PROSITE" id="PS51456"/>
    </source>
</evidence>
<feature type="compositionally biased region" description="Basic and acidic residues" evidence="13">
    <location>
        <begin position="1068"/>
        <end position="1086"/>
    </location>
</feature>
<reference evidence="15" key="1">
    <citation type="submission" date="2023-10" db="EMBL/GenBank/DDBJ databases">
        <title>Genome assemblies of two species of porcelain crab, Petrolisthes cinctipes and Petrolisthes manimaculis (Anomura: Porcellanidae).</title>
        <authorList>
            <person name="Angst P."/>
        </authorList>
    </citation>
    <scope>NUCLEOTIDE SEQUENCE</scope>
    <source>
        <strain evidence="15">PB745_01</strain>
        <tissue evidence="15">Gill</tissue>
    </source>
</reference>
<feature type="compositionally biased region" description="Basic and acidic residues" evidence="13">
    <location>
        <begin position="1"/>
        <end position="20"/>
    </location>
</feature>
<dbReference type="Gene3D" id="3.40.850.10">
    <property type="entry name" value="Kinesin motor domain"/>
    <property type="match status" value="1"/>
</dbReference>
<dbReference type="PROSITE" id="PS51456">
    <property type="entry name" value="MYOSIN_MOTOR"/>
    <property type="match status" value="1"/>
</dbReference>
<dbReference type="GO" id="GO:0048513">
    <property type="term" value="P:animal organ development"/>
    <property type="evidence" value="ECO:0007669"/>
    <property type="project" value="UniProtKB-ARBA"/>
</dbReference>
<dbReference type="GO" id="GO:0016459">
    <property type="term" value="C:myosin complex"/>
    <property type="evidence" value="ECO:0007669"/>
    <property type="project" value="UniProtKB-KW"/>
</dbReference>
<keyword evidence="10 11" id="KW-0009">Actin-binding</keyword>
<evidence type="ECO:0000256" key="10">
    <source>
        <dbReference type="ARBA" id="ARBA00023203"/>
    </source>
</evidence>
<keyword evidence="7" id="KW-0112">Calmodulin-binding</keyword>
<dbReference type="Pfam" id="PF16521">
    <property type="entry name" value="Myosin-VI_CBD"/>
    <property type="match status" value="1"/>
</dbReference>
<feature type="compositionally biased region" description="Low complexity" evidence="13">
    <location>
        <begin position="1191"/>
        <end position="1210"/>
    </location>
</feature>
<dbReference type="GO" id="GO:0005524">
    <property type="term" value="F:ATP binding"/>
    <property type="evidence" value="ECO:0007669"/>
    <property type="project" value="UniProtKB-UniRule"/>
</dbReference>
<dbReference type="Proteomes" id="UP001286313">
    <property type="component" value="Unassembled WGS sequence"/>
</dbReference>
<dbReference type="EMBL" id="JAWQEG010002095">
    <property type="protein sequence ID" value="KAK3874553.1"/>
    <property type="molecule type" value="Genomic_DNA"/>
</dbReference>
<dbReference type="PANTHER" id="PTHR13140">
    <property type="entry name" value="MYOSIN"/>
    <property type="match status" value="1"/>
</dbReference>
<evidence type="ECO:0000256" key="2">
    <source>
        <dbReference type="ARBA" id="ARBA00008314"/>
    </source>
</evidence>
<dbReference type="GO" id="GO:0005516">
    <property type="term" value="F:calmodulin binding"/>
    <property type="evidence" value="ECO:0007669"/>
    <property type="project" value="UniProtKB-KW"/>
</dbReference>
<dbReference type="InterPro" id="IPR027417">
    <property type="entry name" value="P-loop_NTPase"/>
</dbReference>
<evidence type="ECO:0000256" key="1">
    <source>
        <dbReference type="ARBA" id="ARBA00004496"/>
    </source>
</evidence>